<gene>
    <name evidence="2" type="ORF">AGRA3207_003378</name>
</gene>
<feature type="domain" description="Beta-lactamase-related" evidence="1">
    <location>
        <begin position="62"/>
        <end position="364"/>
    </location>
</feature>
<protein>
    <submittedName>
        <fullName evidence="2">Beta-lactamase family protein</fullName>
    </submittedName>
</protein>
<name>A0ABX8R023_9ACTN</name>
<sequence length="389" mass="42364">MKATLGTAVLGPVLLCAVTACGVGRAPGAALQGGGRPLASPEAERTDPSVQKFLDATLPRGSGGTVVAARGGRLVHCKGFGLADHEKRIPARCDTAYDVMSMTKQFTAAAVMKLEAMGRLRVTDPIGRFLGPVPAGKRGITVHHLLTHTAGLDDDDIGIDDYDPVSRDGMVATVLGSRLQSAPGAEFHYSNQGYSLLAAIIEKVSGTGYERFLSRYLFTPSGMTRTGYVLPRWDRDQIAVEYDENGERQGRPFEHPWAADGPYWGLRGNGGIISTPRDMFRWHRALRSGAILPAGAKRRMFRPHVHIGEHNGFDLSYGYGWAVTRSGGGRLVRHDGGNDWSYGEFARYLDDRVMVFWITNRAYKKGGWNFEDLNPALTGGIMTRVREAG</sequence>
<evidence type="ECO:0000259" key="1">
    <source>
        <dbReference type="Pfam" id="PF00144"/>
    </source>
</evidence>
<evidence type="ECO:0000313" key="2">
    <source>
        <dbReference type="EMBL" id="QXJ22388.1"/>
    </source>
</evidence>
<dbReference type="EMBL" id="CP059572">
    <property type="protein sequence ID" value="QXJ22388.1"/>
    <property type="molecule type" value="Genomic_DNA"/>
</dbReference>
<dbReference type="Pfam" id="PF00144">
    <property type="entry name" value="Beta-lactamase"/>
    <property type="match status" value="1"/>
</dbReference>
<dbReference type="PROSITE" id="PS51257">
    <property type="entry name" value="PROKAR_LIPOPROTEIN"/>
    <property type="match status" value="1"/>
</dbReference>
<reference evidence="2" key="1">
    <citation type="submission" date="2020-07" db="EMBL/GenBank/DDBJ databases">
        <authorList>
            <person name="Tarantini F.S."/>
            <person name="Hong K.W."/>
            <person name="Chan K.G."/>
        </authorList>
    </citation>
    <scope>NUCLEOTIDE SEQUENCE</scope>
    <source>
        <strain evidence="2">32-07</strain>
    </source>
</reference>
<dbReference type="Gene3D" id="3.40.710.10">
    <property type="entry name" value="DD-peptidase/beta-lactamase superfamily"/>
    <property type="match status" value="1"/>
</dbReference>
<accession>A0ABX8R023</accession>
<dbReference type="PANTHER" id="PTHR46825:SF9">
    <property type="entry name" value="BETA-LACTAMASE-RELATED DOMAIN-CONTAINING PROTEIN"/>
    <property type="match status" value="1"/>
</dbReference>
<dbReference type="RefSeq" id="WP_231335624.1">
    <property type="nucleotide sequence ID" value="NZ_CP059572.1"/>
</dbReference>
<dbReference type="SUPFAM" id="SSF56601">
    <property type="entry name" value="beta-lactamase/transpeptidase-like"/>
    <property type="match status" value="1"/>
</dbReference>
<evidence type="ECO:0000313" key="3">
    <source>
        <dbReference type="Proteomes" id="UP001049518"/>
    </source>
</evidence>
<dbReference type="InterPro" id="IPR001466">
    <property type="entry name" value="Beta-lactam-related"/>
</dbReference>
<organism evidence="2 3">
    <name type="scientific">Actinomadura graeca</name>
    <dbReference type="NCBI Taxonomy" id="2750812"/>
    <lineage>
        <taxon>Bacteria</taxon>
        <taxon>Bacillati</taxon>
        <taxon>Actinomycetota</taxon>
        <taxon>Actinomycetes</taxon>
        <taxon>Streptosporangiales</taxon>
        <taxon>Thermomonosporaceae</taxon>
        <taxon>Actinomadura</taxon>
    </lineage>
</organism>
<dbReference type="InterPro" id="IPR050491">
    <property type="entry name" value="AmpC-like"/>
</dbReference>
<dbReference type="InterPro" id="IPR012338">
    <property type="entry name" value="Beta-lactam/transpept-like"/>
</dbReference>
<dbReference type="Proteomes" id="UP001049518">
    <property type="component" value="Chromosome"/>
</dbReference>
<proteinExistence type="predicted"/>
<dbReference type="PANTHER" id="PTHR46825">
    <property type="entry name" value="D-ALANYL-D-ALANINE-CARBOXYPEPTIDASE/ENDOPEPTIDASE AMPH"/>
    <property type="match status" value="1"/>
</dbReference>
<keyword evidence="3" id="KW-1185">Reference proteome</keyword>